<accession>A0AB36EIY1</accession>
<name>A0AB36EIY1_AGRTU</name>
<evidence type="ECO:0000313" key="1">
    <source>
        <dbReference type="EMBL" id="OCJ32835.1"/>
    </source>
</evidence>
<sequence length="73" mass="8211">MFSPFQTAKDLPFVELKMSLQGLHLKTENKKGSIPQIEGIGLLSMLWSMWQTANAHLTEGRRACTAAESRVMF</sequence>
<dbReference type="AlphaFoldDB" id="A0AB36EIY1"/>
<reference evidence="1 2" key="1">
    <citation type="journal article" date="2016" name="PeerJ">
        <title>Gall-ID: tools for genotyping gall-causing phytopathogenic bacteria.</title>
        <authorList>
            <person name="Davis E.W.II."/>
            <person name="Weisberg A.J."/>
            <person name="Tabima J.F."/>
            <person name="Grunwald N.J."/>
            <person name="Chang J.H."/>
        </authorList>
    </citation>
    <scope>NUCLEOTIDE SEQUENCE [LARGE SCALE GENOMIC DNA]</scope>
    <source>
        <strain evidence="1 2">N2/73</strain>
    </source>
</reference>
<proteinExistence type="predicted"/>
<comment type="caution">
    <text evidence="1">The sequence shown here is derived from an EMBL/GenBank/DDBJ whole genome shotgun (WGS) entry which is preliminary data.</text>
</comment>
<dbReference type="EMBL" id="LXKT01000029">
    <property type="protein sequence ID" value="OCJ32835.1"/>
    <property type="molecule type" value="Genomic_DNA"/>
</dbReference>
<evidence type="ECO:0000313" key="2">
    <source>
        <dbReference type="Proteomes" id="UP000093451"/>
    </source>
</evidence>
<gene>
    <name evidence="1" type="ORF">A6U91_21915</name>
</gene>
<organism evidence="1 2">
    <name type="scientific">Agrobacterium tumefaciens</name>
    <dbReference type="NCBI Taxonomy" id="358"/>
    <lineage>
        <taxon>Bacteria</taxon>
        <taxon>Pseudomonadati</taxon>
        <taxon>Pseudomonadota</taxon>
        <taxon>Alphaproteobacteria</taxon>
        <taxon>Hyphomicrobiales</taxon>
        <taxon>Rhizobiaceae</taxon>
        <taxon>Rhizobium/Agrobacterium group</taxon>
        <taxon>Agrobacterium</taxon>
        <taxon>Agrobacterium tumefaciens complex</taxon>
    </lineage>
</organism>
<dbReference type="Proteomes" id="UP000093451">
    <property type="component" value="Unassembled WGS sequence"/>
</dbReference>
<protein>
    <submittedName>
        <fullName evidence="1">Uncharacterized protein</fullName>
    </submittedName>
</protein>